<evidence type="ECO:0000256" key="1">
    <source>
        <dbReference type="SAM" id="MobiDB-lite"/>
    </source>
</evidence>
<evidence type="ECO:0000313" key="2">
    <source>
        <dbReference type="EMBL" id="PKA48336.1"/>
    </source>
</evidence>
<feature type="compositionally biased region" description="Basic and acidic residues" evidence="1">
    <location>
        <begin position="183"/>
        <end position="193"/>
    </location>
</feature>
<feature type="compositionally biased region" description="Basic and acidic residues" evidence="1">
    <location>
        <begin position="94"/>
        <end position="111"/>
    </location>
</feature>
<proteinExistence type="predicted"/>
<dbReference type="AlphaFoldDB" id="A0A2H9ZYI0"/>
<reference evidence="2 3" key="1">
    <citation type="journal article" date="2017" name="Nature">
        <title>The Apostasia genome and the evolution of orchids.</title>
        <authorList>
            <person name="Zhang G.Q."/>
            <person name="Liu K.W."/>
            <person name="Li Z."/>
            <person name="Lohaus R."/>
            <person name="Hsiao Y.Y."/>
            <person name="Niu S.C."/>
            <person name="Wang J.Y."/>
            <person name="Lin Y.C."/>
            <person name="Xu Q."/>
            <person name="Chen L.J."/>
            <person name="Yoshida K."/>
            <person name="Fujiwara S."/>
            <person name="Wang Z.W."/>
            <person name="Zhang Y.Q."/>
            <person name="Mitsuda N."/>
            <person name="Wang M."/>
            <person name="Liu G.H."/>
            <person name="Pecoraro L."/>
            <person name="Huang H.X."/>
            <person name="Xiao X.J."/>
            <person name="Lin M."/>
            <person name="Wu X.Y."/>
            <person name="Wu W.L."/>
            <person name="Chen Y.Y."/>
            <person name="Chang S.B."/>
            <person name="Sakamoto S."/>
            <person name="Ohme-Takagi M."/>
            <person name="Yagi M."/>
            <person name="Zeng S.J."/>
            <person name="Shen C.Y."/>
            <person name="Yeh C.M."/>
            <person name="Luo Y.B."/>
            <person name="Tsai W.C."/>
            <person name="Van de Peer Y."/>
            <person name="Liu Z.J."/>
        </authorList>
    </citation>
    <scope>NUCLEOTIDE SEQUENCE [LARGE SCALE GENOMIC DNA]</scope>
    <source>
        <strain evidence="3">cv. Shenzhen</strain>
        <tissue evidence="2">Stem</tissue>
    </source>
</reference>
<accession>A0A2H9ZYI0</accession>
<feature type="compositionally biased region" description="Polar residues" evidence="1">
    <location>
        <begin position="77"/>
        <end position="93"/>
    </location>
</feature>
<keyword evidence="3" id="KW-1185">Reference proteome</keyword>
<sequence>MWRAVIGWPMQKFRPFQDIVACKTSEAHRRHFPFQEDADISETRRERPAPVVIPIDTLHTSVSLSLGSRFELHQIRTQCANPTNPKQSEQETINARDRDERPAEKPRDGRQRIGRVLARPAGSNRPPPAGVGGETAAAGELFHGGSAGEVRFPACRAARRSDQGNPNRPPPASRETDPPVEPRAGREIHRQGVEPAEIQKEGAFHAEKSFVVHALLHFLY</sequence>
<dbReference type="EMBL" id="KZ452538">
    <property type="protein sequence ID" value="PKA48336.1"/>
    <property type="molecule type" value="Genomic_DNA"/>
</dbReference>
<gene>
    <name evidence="2" type="ORF">AXF42_Ash020428</name>
</gene>
<protein>
    <submittedName>
        <fullName evidence="2">Uncharacterized protein</fullName>
    </submittedName>
</protein>
<organism evidence="2 3">
    <name type="scientific">Apostasia shenzhenica</name>
    <dbReference type="NCBI Taxonomy" id="1088818"/>
    <lineage>
        <taxon>Eukaryota</taxon>
        <taxon>Viridiplantae</taxon>
        <taxon>Streptophyta</taxon>
        <taxon>Embryophyta</taxon>
        <taxon>Tracheophyta</taxon>
        <taxon>Spermatophyta</taxon>
        <taxon>Magnoliopsida</taxon>
        <taxon>Liliopsida</taxon>
        <taxon>Asparagales</taxon>
        <taxon>Orchidaceae</taxon>
        <taxon>Apostasioideae</taxon>
        <taxon>Apostasia</taxon>
    </lineage>
</organism>
<feature type="region of interest" description="Disordered" evidence="1">
    <location>
        <begin position="154"/>
        <end position="193"/>
    </location>
</feature>
<name>A0A2H9ZYI0_9ASPA</name>
<evidence type="ECO:0000313" key="3">
    <source>
        <dbReference type="Proteomes" id="UP000236161"/>
    </source>
</evidence>
<dbReference type="Proteomes" id="UP000236161">
    <property type="component" value="Unassembled WGS sequence"/>
</dbReference>
<feature type="region of interest" description="Disordered" evidence="1">
    <location>
        <begin position="77"/>
        <end position="136"/>
    </location>
</feature>